<dbReference type="PRINTS" id="PR00411">
    <property type="entry name" value="PNDRDTASEI"/>
</dbReference>
<evidence type="ECO:0000259" key="5">
    <source>
        <dbReference type="Pfam" id="PF18267"/>
    </source>
</evidence>
<sequence length="405" mass="44948">MKDRIIIIGSGTAALSAIKAIREIDSDSEILVLGKENFYPYYRIKISKGLLDGLSEDKLLLNKKDWYDSNNVKIHLGHKVISIEPDKKAITLENGKTLVYDKLLIATGATNNIPPIKGINKTGAFTLRDLDNAFDVLNYLNACNTILLIGGGIQNLEVANILSREGKKVIIAEFASRLMPKLLDIYSSNYLKEVMETQGVKILLNTQIEEIIGDEKVQGFKTKSGIESACDMIIYSTGIKPNTEIINNTSININNGIIVNERMETNISDIFAAGDVSEFNSRTYGLWNVSGEQGKVAGANICGHANIFIPPIQFSLINAFGLSIYSIGDIEESIETNLFTQIDSENKKYYKVLVRDNKIIGAIILGDQKRAMIMKKLIENKTEVNYDCSSFTSINDFIEIIKDIK</sequence>
<dbReference type="PRINTS" id="PR00368">
    <property type="entry name" value="FADPNR"/>
</dbReference>
<evidence type="ECO:0000313" key="6">
    <source>
        <dbReference type="EMBL" id="MBL4930980.1"/>
    </source>
</evidence>
<keyword evidence="3" id="KW-0274">FAD</keyword>
<comment type="cofactor">
    <cofactor evidence="1">
        <name>FAD</name>
        <dbReference type="ChEBI" id="CHEBI:57692"/>
    </cofactor>
</comment>
<dbReference type="PANTHER" id="PTHR43429:SF3">
    <property type="entry name" value="NITRITE REDUCTASE [NAD(P)H]"/>
    <property type="match status" value="1"/>
</dbReference>
<evidence type="ECO:0000256" key="3">
    <source>
        <dbReference type="ARBA" id="ARBA00022827"/>
    </source>
</evidence>
<dbReference type="SUPFAM" id="SSF51905">
    <property type="entry name" value="FAD/NAD(P)-binding domain"/>
    <property type="match status" value="2"/>
</dbReference>
<feature type="domain" description="NADH-rubredoxin oxidoreductase C-terminal" evidence="5">
    <location>
        <begin position="317"/>
        <end position="382"/>
    </location>
</feature>
<keyword evidence="7" id="KW-1185">Reference proteome</keyword>
<dbReference type="Pfam" id="PF07992">
    <property type="entry name" value="Pyr_redox_2"/>
    <property type="match status" value="1"/>
</dbReference>
<dbReference type="EMBL" id="JAESWA010000017">
    <property type="protein sequence ID" value="MBL4930980.1"/>
    <property type="molecule type" value="Genomic_DNA"/>
</dbReference>
<dbReference type="InterPro" id="IPR041575">
    <property type="entry name" value="Rubredoxin_C"/>
</dbReference>
<gene>
    <name evidence="6" type="ORF">JK634_04120</name>
</gene>
<evidence type="ECO:0000313" key="7">
    <source>
        <dbReference type="Proteomes" id="UP000623681"/>
    </source>
</evidence>
<proteinExistence type="predicted"/>
<dbReference type="RefSeq" id="WP_202766355.1">
    <property type="nucleotide sequence ID" value="NZ_JAESWA010000017.1"/>
</dbReference>
<dbReference type="Gene3D" id="3.30.390.30">
    <property type="match status" value="1"/>
</dbReference>
<name>A0A937FBE9_9CLOT</name>
<reference evidence="6" key="1">
    <citation type="submission" date="2021-01" db="EMBL/GenBank/DDBJ databases">
        <title>Genome public.</title>
        <authorList>
            <person name="Liu C."/>
            <person name="Sun Q."/>
        </authorList>
    </citation>
    <scope>NUCLEOTIDE SEQUENCE</scope>
    <source>
        <strain evidence="6">YIM B02565</strain>
    </source>
</reference>
<evidence type="ECO:0000256" key="2">
    <source>
        <dbReference type="ARBA" id="ARBA00022630"/>
    </source>
</evidence>
<dbReference type="Gene3D" id="3.50.50.60">
    <property type="entry name" value="FAD/NAD(P)-binding domain"/>
    <property type="match status" value="2"/>
</dbReference>
<keyword evidence="2" id="KW-0285">Flavoprotein</keyword>
<dbReference type="InterPro" id="IPR036188">
    <property type="entry name" value="FAD/NAD-bd_sf"/>
</dbReference>
<protein>
    <submittedName>
        <fullName evidence="6">NAD(P)/FAD-dependent oxidoreductase</fullName>
    </submittedName>
</protein>
<organism evidence="6 7">
    <name type="scientific">Clostridium paridis</name>
    <dbReference type="NCBI Taxonomy" id="2803863"/>
    <lineage>
        <taxon>Bacteria</taxon>
        <taxon>Bacillati</taxon>
        <taxon>Bacillota</taxon>
        <taxon>Clostridia</taxon>
        <taxon>Eubacteriales</taxon>
        <taxon>Clostridiaceae</taxon>
        <taxon>Clostridium</taxon>
    </lineage>
</organism>
<accession>A0A937FBE9</accession>
<evidence type="ECO:0000256" key="1">
    <source>
        <dbReference type="ARBA" id="ARBA00001974"/>
    </source>
</evidence>
<dbReference type="AlphaFoldDB" id="A0A937FBE9"/>
<dbReference type="InterPro" id="IPR050260">
    <property type="entry name" value="FAD-bd_OxRdtase"/>
</dbReference>
<dbReference type="InterPro" id="IPR023753">
    <property type="entry name" value="FAD/NAD-binding_dom"/>
</dbReference>
<feature type="domain" description="FAD/NAD(P)-binding" evidence="4">
    <location>
        <begin position="4"/>
        <end position="294"/>
    </location>
</feature>
<dbReference type="Pfam" id="PF18267">
    <property type="entry name" value="Rubredoxin_C"/>
    <property type="match status" value="1"/>
</dbReference>
<comment type="caution">
    <text evidence="6">The sequence shown here is derived from an EMBL/GenBank/DDBJ whole genome shotgun (WGS) entry which is preliminary data.</text>
</comment>
<dbReference type="InterPro" id="IPR016156">
    <property type="entry name" value="FAD/NAD-linked_Rdtase_dimer_sf"/>
</dbReference>
<dbReference type="PANTHER" id="PTHR43429">
    <property type="entry name" value="PYRIDINE NUCLEOTIDE-DISULFIDE OXIDOREDUCTASE DOMAIN-CONTAINING"/>
    <property type="match status" value="1"/>
</dbReference>
<dbReference type="GO" id="GO:0016491">
    <property type="term" value="F:oxidoreductase activity"/>
    <property type="evidence" value="ECO:0007669"/>
    <property type="project" value="InterPro"/>
</dbReference>
<evidence type="ECO:0000259" key="4">
    <source>
        <dbReference type="Pfam" id="PF07992"/>
    </source>
</evidence>
<dbReference type="Proteomes" id="UP000623681">
    <property type="component" value="Unassembled WGS sequence"/>
</dbReference>